<organism evidence="1 2">
    <name type="scientific">Lactobacillus phage 521B</name>
    <dbReference type="NCBI Taxonomy" id="2510942"/>
    <lineage>
        <taxon>Viruses</taxon>
        <taxon>Duplodnaviria</taxon>
        <taxon>Heunggongvirae</taxon>
        <taxon>Uroviricota</taxon>
        <taxon>Caudoviricetes</taxon>
        <taxon>Herelleviridae</taxon>
        <taxon>Tybeckvirus</taxon>
        <taxon>Tybeckvirus tv521B</taxon>
    </lineage>
</organism>
<evidence type="ECO:0000313" key="1">
    <source>
        <dbReference type="EMBL" id="QBJ03526.1"/>
    </source>
</evidence>
<name>A0A4Y5FER2_9CAUD</name>
<dbReference type="Proteomes" id="UP000308874">
    <property type="component" value="Segment"/>
</dbReference>
<dbReference type="EMBL" id="MK504443">
    <property type="protein sequence ID" value="QBJ03526.1"/>
    <property type="molecule type" value="Genomic_DNA"/>
</dbReference>
<accession>A0A4Y5FER2</accession>
<keyword evidence="2" id="KW-1185">Reference proteome</keyword>
<reference evidence="1 2" key="1">
    <citation type="submission" date="2019-02" db="EMBL/GenBank/DDBJ databases">
        <title>Isolation of virulent Lactobacillus brevis phages.</title>
        <authorList>
            <person name="Feyereisen M."/>
            <person name="Mahony J."/>
            <person name="O'Sullivan T."/>
            <person name="van Sinderen D."/>
        </authorList>
    </citation>
    <scope>NUCLEOTIDE SEQUENCE [LARGE SCALE GENOMIC DNA]</scope>
</reference>
<protein>
    <submittedName>
        <fullName evidence="1">Uncharacterized protein</fullName>
    </submittedName>
</protein>
<sequence>MEKKVNYIFCDPQEYRFYWQELNYVRNLIDIGVSTDNIYILNIKNNEDYAQNIVNHFPGVHLFEFEDKRDRAGKQYAATLKPWLMWQFFEFFPDKKDDVFFYTDSDIILSKKIEVPDDLDSHHWYGSDCNSYLGIEYINSKNYQDSNLLSEMTSSIGLDESWVISHDDASIGAQYLMTGLSATYWKDVYDSSIALKKYLDSIEPRYLKKYKKYNLDIDNPIQKWCAEMWATLWVMGKHGITPIVSDNLKFCWIDWKISDWTSGKYSIMHDAGVTSSDNGIFYKYDYANKDIFKDMPNLLNRLDKGKCGYAYALEINKTGKRIKAI</sequence>
<evidence type="ECO:0000313" key="2">
    <source>
        <dbReference type="Proteomes" id="UP000308874"/>
    </source>
</evidence>
<proteinExistence type="predicted"/>
<gene>
    <name evidence="1" type="ORF">B521_0176</name>
</gene>